<protein>
    <recommendedName>
        <fullName evidence="1">DUF5675 domain-containing protein</fullName>
    </recommendedName>
</protein>
<dbReference type="EMBL" id="OM869715">
    <property type="protein sequence ID" value="UPW42049.1"/>
    <property type="molecule type" value="Genomic_DNA"/>
</dbReference>
<feature type="domain" description="DUF5675" evidence="1">
    <location>
        <begin position="27"/>
        <end position="119"/>
    </location>
</feature>
<organism evidence="2">
    <name type="scientific">Dipodfec virus RodF1_11</name>
    <dbReference type="NCBI Taxonomy" id="2929288"/>
    <lineage>
        <taxon>Viruses</taxon>
        <taxon>Monodnaviria</taxon>
        <taxon>Sangervirae</taxon>
        <taxon>Phixviricota</taxon>
        <taxon>Malgrandaviricetes</taxon>
        <taxon>Petitvirales</taxon>
        <taxon>Microviridae</taxon>
    </lineage>
</organism>
<dbReference type="Pfam" id="PF18925">
    <property type="entry name" value="DUF5675"/>
    <property type="match status" value="1"/>
</dbReference>
<proteinExistence type="predicted"/>
<dbReference type="InterPro" id="IPR043732">
    <property type="entry name" value="DUF5675"/>
</dbReference>
<name>A0A976N2J1_9VIRU</name>
<sequence>MRLELNRYRKSVKGNFIYGCLSLLGEDGKELFQCSCLENLSKSIPVGKYTVKNLYSPKFDRMMLRLVDVPDRSGILIHQGNYAKDSRGCILVGFKPIGIQDPHFLVSSSKALTGLYKELGLLSHPMRCITLTITINNLINI</sequence>
<evidence type="ECO:0000313" key="2">
    <source>
        <dbReference type="EMBL" id="UPW42049.1"/>
    </source>
</evidence>
<accession>A0A976N2J1</accession>
<evidence type="ECO:0000259" key="1">
    <source>
        <dbReference type="Pfam" id="PF18925"/>
    </source>
</evidence>
<reference evidence="2" key="1">
    <citation type="submission" date="2022-02" db="EMBL/GenBank/DDBJ databases">
        <title>Towards deciphering the DNA virus diversity associated with rodent species in the families Cricetidae and Heteromyidae.</title>
        <authorList>
            <person name="Lund M."/>
            <person name="Larsen B.B."/>
            <person name="Gryseels S."/>
            <person name="Kraberger S."/>
            <person name="Rowsey D.M."/>
            <person name="Steger L."/>
            <person name="Yule K.M."/>
            <person name="Upham N.S."/>
            <person name="Worobey M."/>
            <person name="Van Doorslaer K."/>
            <person name="Varsani A."/>
        </authorList>
    </citation>
    <scope>NUCLEOTIDE SEQUENCE</scope>
    <source>
        <strain evidence="2">NeonRodF1_11</strain>
    </source>
</reference>